<evidence type="ECO:0000256" key="3">
    <source>
        <dbReference type="ARBA" id="ARBA00023163"/>
    </source>
</evidence>
<evidence type="ECO:0000313" key="6">
    <source>
        <dbReference type="EMBL" id="MCH6161308.1"/>
    </source>
</evidence>
<dbReference type="InterPro" id="IPR009057">
    <property type="entry name" value="Homeodomain-like_sf"/>
</dbReference>
<accession>A0ABS9SYM9</accession>
<dbReference type="PANTHER" id="PTHR46796">
    <property type="entry name" value="HTH-TYPE TRANSCRIPTIONAL ACTIVATOR RHAS-RELATED"/>
    <property type="match status" value="1"/>
</dbReference>
<dbReference type="EMBL" id="JAKWJU010000002">
    <property type="protein sequence ID" value="MCH6161308.1"/>
    <property type="molecule type" value="Genomic_DNA"/>
</dbReference>
<sequence>MTVEMERLPVEHSEFTTSDPGTGEALSAEMFGSFQPRYAQSEEFTFGGRRTTAGDMSLDHLVHSRMSIECAPLDYLMFTFVRGGTLTFTAGDSETRLRIGDTAVSPMHVPLTISWDRLSKEVISIPMKAAQDAAVEYGADGDLRFVGTTPVSPAMDRFWRSTVGFVASRLESPDTPLGEPLVYAQTLNLLATAAVKTFPNTTMEADYQPGPGRVSAAVLRRAVAFIEARADRPLSLIDIAAAVSVSPRALQHGFVREYGTSPLGYLHRVRLERARRDLQAADPKTGVAVDSVATRWGFPNPSRFTTVYQQTYGQLPGHTLRT</sequence>
<evidence type="ECO:0000256" key="4">
    <source>
        <dbReference type="SAM" id="MobiDB-lite"/>
    </source>
</evidence>
<name>A0ABS9SYM9_9ACTN</name>
<feature type="region of interest" description="Disordered" evidence="4">
    <location>
        <begin position="1"/>
        <end position="22"/>
    </location>
</feature>
<dbReference type="PROSITE" id="PS01124">
    <property type="entry name" value="HTH_ARAC_FAMILY_2"/>
    <property type="match status" value="1"/>
</dbReference>
<dbReference type="InterPro" id="IPR035418">
    <property type="entry name" value="AraC-bd_2"/>
</dbReference>
<proteinExistence type="predicted"/>
<evidence type="ECO:0000256" key="2">
    <source>
        <dbReference type="ARBA" id="ARBA00023125"/>
    </source>
</evidence>
<keyword evidence="1" id="KW-0805">Transcription regulation</keyword>
<dbReference type="SUPFAM" id="SSF46689">
    <property type="entry name" value="Homeodomain-like"/>
    <property type="match status" value="2"/>
</dbReference>
<dbReference type="RefSeq" id="WP_241059669.1">
    <property type="nucleotide sequence ID" value="NZ_JAKWJU010000002.1"/>
</dbReference>
<gene>
    <name evidence="6" type="ORF">MMA15_13130</name>
</gene>
<dbReference type="Pfam" id="PF12833">
    <property type="entry name" value="HTH_18"/>
    <property type="match status" value="1"/>
</dbReference>
<keyword evidence="3" id="KW-0804">Transcription</keyword>
<evidence type="ECO:0000259" key="5">
    <source>
        <dbReference type="PROSITE" id="PS01124"/>
    </source>
</evidence>
<reference evidence="6" key="1">
    <citation type="submission" date="2022-03" db="EMBL/GenBank/DDBJ databases">
        <authorList>
            <person name="Santos J.D.N."/>
            <person name="Kallscheuer N."/>
            <person name="Jogler C."/>
            <person name="Lage O.M."/>
        </authorList>
    </citation>
    <scope>NUCLEOTIDE SEQUENCE</scope>
    <source>
        <strain evidence="6">M600PL45_2</strain>
    </source>
</reference>
<organism evidence="6 7">
    <name type="scientific">Streptomyces marispadix</name>
    <dbReference type="NCBI Taxonomy" id="2922868"/>
    <lineage>
        <taxon>Bacteria</taxon>
        <taxon>Bacillati</taxon>
        <taxon>Actinomycetota</taxon>
        <taxon>Actinomycetes</taxon>
        <taxon>Kitasatosporales</taxon>
        <taxon>Streptomycetaceae</taxon>
        <taxon>Streptomyces</taxon>
    </lineage>
</organism>
<dbReference type="Pfam" id="PF14525">
    <property type="entry name" value="AraC_binding_2"/>
    <property type="match status" value="1"/>
</dbReference>
<dbReference type="InterPro" id="IPR018060">
    <property type="entry name" value="HTH_AraC"/>
</dbReference>
<feature type="domain" description="HTH araC/xylS-type" evidence="5">
    <location>
        <begin position="220"/>
        <end position="322"/>
    </location>
</feature>
<dbReference type="Gene3D" id="1.10.10.60">
    <property type="entry name" value="Homeodomain-like"/>
    <property type="match status" value="1"/>
</dbReference>
<keyword evidence="2" id="KW-0238">DNA-binding</keyword>
<dbReference type="InterPro" id="IPR050204">
    <property type="entry name" value="AraC_XylS_family_regulators"/>
</dbReference>
<feature type="compositionally biased region" description="Basic and acidic residues" evidence="4">
    <location>
        <begin position="1"/>
        <end position="14"/>
    </location>
</feature>
<protein>
    <submittedName>
        <fullName evidence="6">AraC family transcriptional regulator</fullName>
    </submittedName>
</protein>
<comment type="caution">
    <text evidence="6">The sequence shown here is derived from an EMBL/GenBank/DDBJ whole genome shotgun (WGS) entry which is preliminary data.</text>
</comment>
<keyword evidence="7" id="KW-1185">Reference proteome</keyword>
<reference evidence="6" key="2">
    <citation type="journal article" date="2023" name="Int. J. Syst. Evol. Microbiol.">
        <title>Streptomyces marispadix sp. nov., isolated from marine beach sediment of the Northern Coast of Portugal.</title>
        <authorList>
            <person name="dos Santos J.D.N."/>
            <person name="Vitorino I.R."/>
            <person name="Kallscheuer N."/>
            <person name="Srivastava A."/>
            <person name="Krautwurst S."/>
            <person name="Marz M."/>
            <person name="Jogler C."/>
            <person name="Lobo Da Cunha A."/>
            <person name="Catita J."/>
            <person name="Goncalves H."/>
            <person name="Gonzalez I."/>
            <person name="Reyes F."/>
            <person name="Lage O.M."/>
        </authorList>
    </citation>
    <scope>NUCLEOTIDE SEQUENCE</scope>
    <source>
        <strain evidence="6">M600PL45_2</strain>
    </source>
</reference>
<dbReference type="Proteomes" id="UP001166784">
    <property type="component" value="Unassembled WGS sequence"/>
</dbReference>
<evidence type="ECO:0000313" key="7">
    <source>
        <dbReference type="Proteomes" id="UP001166784"/>
    </source>
</evidence>
<evidence type="ECO:0000256" key="1">
    <source>
        <dbReference type="ARBA" id="ARBA00023015"/>
    </source>
</evidence>
<dbReference type="SMART" id="SM00342">
    <property type="entry name" value="HTH_ARAC"/>
    <property type="match status" value="1"/>
</dbReference>